<dbReference type="AlphaFoldDB" id="A0A917E1Q9"/>
<dbReference type="PANTHER" id="PTHR43227:SF3">
    <property type="entry name" value="BINDING-PROTEIN-DEPENDENT TRANSPORT SYSTEMS INNER MEMBRANE COMPONENT"/>
    <property type="match status" value="1"/>
</dbReference>
<protein>
    <submittedName>
        <fullName evidence="9">ABC transporter permease</fullName>
    </submittedName>
</protein>
<feature type="transmembrane region" description="Helical" evidence="7">
    <location>
        <begin position="215"/>
        <end position="237"/>
    </location>
</feature>
<dbReference type="GO" id="GO:0055085">
    <property type="term" value="P:transmembrane transport"/>
    <property type="evidence" value="ECO:0007669"/>
    <property type="project" value="InterPro"/>
</dbReference>
<comment type="caution">
    <text evidence="9">The sequence shown here is derived from an EMBL/GenBank/DDBJ whole genome shotgun (WGS) entry which is preliminary data.</text>
</comment>
<feature type="domain" description="ABC transmembrane type-1" evidence="8">
    <location>
        <begin position="83"/>
        <end position="289"/>
    </location>
</feature>
<proteinExistence type="predicted"/>
<dbReference type="InterPro" id="IPR035906">
    <property type="entry name" value="MetI-like_sf"/>
</dbReference>
<dbReference type="EMBL" id="BMHP01000006">
    <property type="protein sequence ID" value="GGD93483.1"/>
    <property type="molecule type" value="Genomic_DNA"/>
</dbReference>
<dbReference type="InterPro" id="IPR000515">
    <property type="entry name" value="MetI-like"/>
</dbReference>
<feature type="transmembrane region" description="Helical" evidence="7">
    <location>
        <begin position="120"/>
        <end position="139"/>
    </location>
</feature>
<feature type="transmembrane region" description="Helical" evidence="7">
    <location>
        <begin position="20"/>
        <end position="49"/>
    </location>
</feature>
<keyword evidence="5 7" id="KW-1133">Transmembrane helix</keyword>
<feature type="transmembrane region" description="Helical" evidence="7">
    <location>
        <begin position="257"/>
        <end position="285"/>
    </location>
</feature>
<keyword evidence="4 7" id="KW-0812">Transmembrane</keyword>
<name>A0A917E1Q9_9BACL</name>
<evidence type="ECO:0000256" key="6">
    <source>
        <dbReference type="ARBA" id="ARBA00023136"/>
    </source>
</evidence>
<dbReference type="PANTHER" id="PTHR43227">
    <property type="entry name" value="BLL4140 PROTEIN"/>
    <property type="match status" value="1"/>
</dbReference>
<dbReference type="Proteomes" id="UP000612456">
    <property type="component" value="Unassembled WGS sequence"/>
</dbReference>
<dbReference type="PROSITE" id="PS50928">
    <property type="entry name" value="ABC_TM1"/>
    <property type="match status" value="1"/>
</dbReference>
<evidence type="ECO:0000313" key="10">
    <source>
        <dbReference type="Proteomes" id="UP000612456"/>
    </source>
</evidence>
<keyword evidence="3" id="KW-1003">Cell membrane</keyword>
<dbReference type="RefSeq" id="WP_188997930.1">
    <property type="nucleotide sequence ID" value="NZ_BMHP01000006.1"/>
</dbReference>
<keyword evidence="6 7" id="KW-0472">Membrane</keyword>
<feature type="transmembrane region" description="Helical" evidence="7">
    <location>
        <begin position="87"/>
        <end position="108"/>
    </location>
</feature>
<evidence type="ECO:0000313" key="9">
    <source>
        <dbReference type="EMBL" id="GGD93483.1"/>
    </source>
</evidence>
<evidence type="ECO:0000256" key="2">
    <source>
        <dbReference type="ARBA" id="ARBA00022448"/>
    </source>
</evidence>
<sequence>MRWIFKRRAHRISINGREALSGYLFIAPWLIGLGVFVAYPLLFTIYMSFNEVRVTNLGLQMKWVGFENLTNAFLKDNQFPILLVEELVRTLIAIPLIVMFALFVATLLNIKFPGRSVFRAFFFLPVIFSTGKVLNQLFFQGAGGLEVLEQYDVSGFILANFPKVLADPLLNVLNMIVIILWYSGVQVLLFLVGFQTIGAHVYEAARIDGSTMWMTFWKITLPGLKPFILLSIIFSIVDMSTFPFNGIMNYLIANMNTGGFGFISAIGLIYFLVVFMIIMGFLFIFRRLGGARGRG</sequence>
<keyword evidence="10" id="KW-1185">Reference proteome</keyword>
<comment type="subcellular location">
    <subcellularLocation>
        <location evidence="1">Cell membrane</location>
        <topology evidence="1">Multi-pass membrane protein</topology>
    </subcellularLocation>
</comment>
<evidence type="ECO:0000259" key="8">
    <source>
        <dbReference type="PROSITE" id="PS50928"/>
    </source>
</evidence>
<dbReference type="SUPFAM" id="SSF161098">
    <property type="entry name" value="MetI-like"/>
    <property type="match status" value="1"/>
</dbReference>
<reference evidence="9" key="2">
    <citation type="submission" date="2020-09" db="EMBL/GenBank/DDBJ databases">
        <authorList>
            <person name="Sun Q."/>
            <person name="Zhou Y."/>
        </authorList>
    </citation>
    <scope>NUCLEOTIDE SEQUENCE</scope>
    <source>
        <strain evidence="9">CGMCC 1.15178</strain>
    </source>
</reference>
<evidence type="ECO:0000256" key="1">
    <source>
        <dbReference type="ARBA" id="ARBA00004651"/>
    </source>
</evidence>
<feature type="transmembrane region" description="Helical" evidence="7">
    <location>
        <begin position="172"/>
        <end position="194"/>
    </location>
</feature>
<organism evidence="9 10">
    <name type="scientific">Paenibacillus nasutitermitis</name>
    <dbReference type="NCBI Taxonomy" id="1652958"/>
    <lineage>
        <taxon>Bacteria</taxon>
        <taxon>Bacillati</taxon>
        <taxon>Bacillota</taxon>
        <taxon>Bacilli</taxon>
        <taxon>Bacillales</taxon>
        <taxon>Paenibacillaceae</taxon>
        <taxon>Paenibacillus</taxon>
    </lineage>
</organism>
<gene>
    <name evidence="9" type="ORF">GCM10010911_60150</name>
</gene>
<evidence type="ECO:0000256" key="4">
    <source>
        <dbReference type="ARBA" id="ARBA00022692"/>
    </source>
</evidence>
<keyword evidence="2" id="KW-0813">Transport</keyword>
<accession>A0A917E1Q9</accession>
<evidence type="ECO:0000256" key="3">
    <source>
        <dbReference type="ARBA" id="ARBA00022475"/>
    </source>
</evidence>
<dbReference type="GO" id="GO:0005886">
    <property type="term" value="C:plasma membrane"/>
    <property type="evidence" value="ECO:0007669"/>
    <property type="project" value="UniProtKB-SubCell"/>
</dbReference>
<dbReference type="InterPro" id="IPR050809">
    <property type="entry name" value="UgpAE/MalFG_permease"/>
</dbReference>
<reference evidence="9" key="1">
    <citation type="journal article" date="2014" name="Int. J. Syst. Evol. Microbiol.">
        <title>Complete genome sequence of Corynebacterium casei LMG S-19264T (=DSM 44701T), isolated from a smear-ripened cheese.</title>
        <authorList>
            <consortium name="US DOE Joint Genome Institute (JGI-PGF)"/>
            <person name="Walter F."/>
            <person name="Albersmeier A."/>
            <person name="Kalinowski J."/>
            <person name="Ruckert C."/>
        </authorList>
    </citation>
    <scope>NUCLEOTIDE SEQUENCE</scope>
    <source>
        <strain evidence="9">CGMCC 1.15178</strain>
    </source>
</reference>
<evidence type="ECO:0000256" key="5">
    <source>
        <dbReference type="ARBA" id="ARBA00022989"/>
    </source>
</evidence>
<evidence type="ECO:0000256" key="7">
    <source>
        <dbReference type="SAM" id="Phobius"/>
    </source>
</evidence>
<dbReference type="Gene3D" id="1.10.3720.10">
    <property type="entry name" value="MetI-like"/>
    <property type="match status" value="1"/>
</dbReference>